<dbReference type="EMBL" id="CAJNOC010003875">
    <property type="protein sequence ID" value="CAF1001410.1"/>
    <property type="molecule type" value="Genomic_DNA"/>
</dbReference>
<sequence>MASYFDEHDCEPLGENETPNEQLLLARLLVDSGIAHALQLSYPNLMNQNLAPPISKKWLRDEFPKYCFNESEKTGHKCPICLLQFENESQNESKCIKLPDCELPSDDPYYEEYKRQKKREKIRQQDLEDLHNSMFS</sequence>
<name>A0A814GV78_9BILA</name>
<dbReference type="Proteomes" id="UP000663879">
    <property type="component" value="Unassembled WGS sequence"/>
</dbReference>
<gene>
    <name evidence="2" type="ORF">OXX778_LOCUS16422</name>
</gene>
<accession>A0A814GV78</accession>
<feature type="region of interest" description="Disordered" evidence="1">
    <location>
        <begin position="114"/>
        <end position="136"/>
    </location>
</feature>
<evidence type="ECO:0000313" key="3">
    <source>
        <dbReference type="Proteomes" id="UP000663879"/>
    </source>
</evidence>
<comment type="caution">
    <text evidence="2">The sequence shown here is derived from an EMBL/GenBank/DDBJ whole genome shotgun (WGS) entry which is preliminary data.</text>
</comment>
<reference evidence="2" key="1">
    <citation type="submission" date="2021-02" db="EMBL/GenBank/DDBJ databases">
        <authorList>
            <person name="Nowell W R."/>
        </authorList>
    </citation>
    <scope>NUCLEOTIDE SEQUENCE</scope>
    <source>
        <strain evidence="2">Ploen Becks lab</strain>
    </source>
</reference>
<organism evidence="2 3">
    <name type="scientific">Brachionus calyciflorus</name>
    <dbReference type="NCBI Taxonomy" id="104777"/>
    <lineage>
        <taxon>Eukaryota</taxon>
        <taxon>Metazoa</taxon>
        <taxon>Spiralia</taxon>
        <taxon>Gnathifera</taxon>
        <taxon>Rotifera</taxon>
        <taxon>Eurotatoria</taxon>
        <taxon>Monogononta</taxon>
        <taxon>Pseudotrocha</taxon>
        <taxon>Ploima</taxon>
        <taxon>Brachionidae</taxon>
        <taxon>Brachionus</taxon>
    </lineage>
</organism>
<feature type="compositionally biased region" description="Basic and acidic residues" evidence="1">
    <location>
        <begin position="122"/>
        <end position="136"/>
    </location>
</feature>
<evidence type="ECO:0000313" key="2">
    <source>
        <dbReference type="EMBL" id="CAF1001410.1"/>
    </source>
</evidence>
<dbReference type="OrthoDB" id="21204at2759"/>
<dbReference type="AlphaFoldDB" id="A0A814GV78"/>
<protein>
    <submittedName>
        <fullName evidence="2">Uncharacterized protein</fullName>
    </submittedName>
</protein>
<proteinExistence type="predicted"/>
<evidence type="ECO:0000256" key="1">
    <source>
        <dbReference type="SAM" id="MobiDB-lite"/>
    </source>
</evidence>
<keyword evidence="3" id="KW-1185">Reference proteome</keyword>